<proteinExistence type="predicted"/>
<organism evidence="2">
    <name type="scientific">viral metagenome</name>
    <dbReference type="NCBI Taxonomy" id="1070528"/>
    <lineage>
        <taxon>unclassified sequences</taxon>
        <taxon>metagenomes</taxon>
        <taxon>organismal metagenomes</taxon>
    </lineage>
</organism>
<keyword evidence="1" id="KW-1133">Transmembrane helix</keyword>
<reference evidence="2" key="1">
    <citation type="journal article" date="2020" name="Nature">
        <title>Giant virus diversity and host interactions through global metagenomics.</title>
        <authorList>
            <person name="Schulz F."/>
            <person name="Roux S."/>
            <person name="Paez-Espino D."/>
            <person name="Jungbluth S."/>
            <person name="Walsh D.A."/>
            <person name="Denef V.J."/>
            <person name="McMahon K.D."/>
            <person name="Konstantinidis K.T."/>
            <person name="Eloe-Fadrosh E.A."/>
            <person name="Kyrpides N.C."/>
            <person name="Woyke T."/>
        </authorList>
    </citation>
    <scope>NUCLEOTIDE SEQUENCE</scope>
    <source>
        <strain evidence="2">GVMAG-M-3300023174-131</strain>
    </source>
</reference>
<accession>A0A6C0DBT4</accession>
<sequence length="79" mass="9320">MNNNIVLLIYIISFAIYIYYKDNLPQIVKSIYKNPIFKIVFLLSLYYYGNTNIPITLLLAIYYVSLGQVIQEKELLHNI</sequence>
<keyword evidence="1" id="KW-0812">Transmembrane</keyword>
<feature type="transmembrane region" description="Helical" evidence="1">
    <location>
        <begin position="5"/>
        <end position="20"/>
    </location>
</feature>
<keyword evidence="1" id="KW-0472">Membrane</keyword>
<dbReference type="EMBL" id="MN739567">
    <property type="protein sequence ID" value="QHT13399.1"/>
    <property type="molecule type" value="Genomic_DNA"/>
</dbReference>
<evidence type="ECO:0000256" key="1">
    <source>
        <dbReference type="SAM" id="Phobius"/>
    </source>
</evidence>
<protein>
    <submittedName>
        <fullName evidence="2">Uncharacterized protein</fullName>
    </submittedName>
</protein>
<evidence type="ECO:0000313" key="2">
    <source>
        <dbReference type="EMBL" id="QHT13399.1"/>
    </source>
</evidence>
<dbReference type="AlphaFoldDB" id="A0A6C0DBT4"/>
<feature type="transmembrane region" description="Helical" evidence="1">
    <location>
        <begin position="40"/>
        <end position="64"/>
    </location>
</feature>
<name>A0A6C0DBT4_9ZZZZ</name>